<keyword evidence="2" id="KW-1185">Reference proteome</keyword>
<feature type="non-terminal residue" evidence="1">
    <location>
        <position position="1"/>
    </location>
</feature>
<dbReference type="AlphaFoldDB" id="A0AAN5CMG9"/>
<sequence length="67" mass="7923">ESARIPMVKVTEVNAIRPRLTETLTLFFSLPKNSPRRIRNPKPNVGMRMRRTQNVGRRDMRKSKYIL</sequence>
<gene>
    <name evidence="1" type="ORF">PMAYCL1PPCAC_17272</name>
</gene>
<comment type="caution">
    <text evidence="1">The sequence shown here is derived from an EMBL/GenBank/DDBJ whole genome shotgun (WGS) entry which is preliminary data.</text>
</comment>
<reference evidence="2" key="1">
    <citation type="submission" date="2022-10" db="EMBL/GenBank/DDBJ databases">
        <title>Genome assembly of Pristionchus species.</title>
        <authorList>
            <person name="Yoshida K."/>
            <person name="Sommer R.J."/>
        </authorList>
    </citation>
    <scope>NUCLEOTIDE SEQUENCE [LARGE SCALE GENOMIC DNA]</scope>
    <source>
        <strain evidence="2">RS5460</strain>
    </source>
</reference>
<protein>
    <submittedName>
        <fullName evidence="1">Uncharacterized protein</fullName>
    </submittedName>
</protein>
<feature type="non-terminal residue" evidence="1">
    <location>
        <position position="67"/>
    </location>
</feature>
<accession>A0AAN5CMG9</accession>
<name>A0AAN5CMG9_9BILA</name>
<evidence type="ECO:0000313" key="1">
    <source>
        <dbReference type="EMBL" id="GMR47077.1"/>
    </source>
</evidence>
<dbReference type="EMBL" id="BTRK01000004">
    <property type="protein sequence ID" value="GMR47077.1"/>
    <property type="molecule type" value="Genomic_DNA"/>
</dbReference>
<organism evidence="1 2">
    <name type="scientific">Pristionchus mayeri</name>
    <dbReference type="NCBI Taxonomy" id="1317129"/>
    <lineage>
        <taxon>Eukaryota</taxon>
        <taxon>Metazoa</taxon>
        <taxon>Ecdysozoa</taxon>
        <taxon>Nematoda</taxon>
        <taxon>Chromadorea</taxon>
        <taxon>Rhabditida</taxon>
        <taxon>Rhabditina</taxon>
        <taxon>Diplogasteromorpha</taxon>
        <taxon>Diplogasteroidea</taxon>
        <taxon>Neodiplogasteridae</taxon>
        <taxon>Pristionchus</taxon>
    </lineage>
</organism>
<proteinExistence type="predicted"/>
<dbReference type="Proteomes" id="UP001328107">
    <property type="component" value="Unassembled WGS sequence"/>
</dbReference>
<evidence type="ECO:0000313" key="2">
    <source>
        <dbReference type="Proteomes" id="UP001328107"/>
    </source>
</evidence>